<keyword evidence="4 9" id="KW-0812">Transmembrane</keyword>
<feature type="transmembrane region" description="Helical" evidence="9">
    <location>
        <begin position="294"/>
        <end position="315"/>
    </location>
</feature>
<feature type="transmembrane region" description="Helical" evidence="9">
    <location>
        <begin position="759"/>
        <end position="781"/>
    </location>
</feature>
<dbReference type="Pfam" id="PF03137">
    <property type="entry name" value="OATP"/>
    <property type="match status" value="1"/>
</dbReference>
<dbReference type="Gene3D" id="1.20.1250.20">
    <property type="entry name" value="MFS general substrate transporter like domains"/>
    <property type="match status" value="1"/>
</dbReference>
<dbReference type="Pfam" id="PF07648">
    <property type="entry name" value="Kazal_2"/>
    <property type="match status" value="1"/>
</dbReference>
<dbReference type="GO" id="GO:0005886">
    <property type="term" value="C:plasma membrane"/>
    <property type="evidence" value="ECO:0007669"/>
    <property type="project" value="UniProtKB-SubCell"/>
</dbReference>
<dbReference type="InterPro" id="IPR036058">
    <property type="entry name" value="Kazal_dom_sf"/>
</dbReference>
<feature type="transmembrane region" description="Helical" evidence="9">
    <location>
        <begin position="359"/>
        <end position="376"/>
    </location>
</feature>
<accession>C3YC53</accession>
<dbReference type="AlphaFoldDB" id="C3YC53"/>
<dbReference type="EMBL" id="GG666500">
    <property type="protein sequence ID" value="EEN62085.1"/>
    <property type="molecule type" value="Genomic_DNA"/>
</dbReference>
<dbReference type="FunFam" id="1.20.1250.20:FF:001301">
    <property type="entry name" value="Solute carrier organic anion transporter family member"/>
    <property type="match status" value="1"/>
</dbReference>
<keyword evidence="5 9" id="KW-1133">Transmembrane helix</keyword>
<dbReference type="SUPFAM" id="SSF103473">
    <property type="entry name" value="MFS general substrate transporter"/>
    <property type="match status" value="1"/>
</dbReference>
<dbReference type="GO" id="GO:0055085">
    <property type="term" value="P:transmembrane transport"/>
    <property type="evidence" value="ECO:0007669"/>
    <property type="project" value="InterPro"/>
</dbReference>
<dbReference type="InParanoid" id="C3YC53"/>
<name>C3YC53_BRAFL</name>
<feature type="transmembrane region" description="Helical" evidence="9">
    <location>
        <begin position="941"/>
        <end position="961"/>
    </location>
</feature>
<keyword evidence="3" id="KW-1003">Cell membrane</keyword>
<dbReference type="SUPFAM" id="SSF103481">
    <property type="entry name" value="Multidrug resistance efflux transporter EmrE"/>
    <property type="match status" value="3"/>
</dbReference>
<feature type="transmembrane region" description="Helical" evidence="9">
    <location>
        <begin position="714"/>
        <end position="739"/>
    </location>
</feature>
<feature type="transmembrane region" description="Helical" evidence="9">
    <location>
        <begin position="411"/>
        <end position="432"/>
    </location>
</feature>
<dbReference type="PANTHER" id="PTHR11388:SF100">
    <property type="entry name" value="SOLUTE CARRIER ORGANIC ANION TRANSPORTER FAMILY MEMBER 4A1"/>
    <property type="match status" value="1"/>
</dbReference>
<evidence type="ECO:0000256" key="5">
    <source>
        <dbReference type="ARBA" id="ARBA00022989"/>
    </source>
</evidence>
<feature type="transmembrane region" description="Helical" evidence="9">
    <location>
        <begin position="562"/>
        <end position="584"/>
    </location>
</feature>
<feature type="transmembrane region" description="Helical" evidence="9">
    <location>
        <begin position="1107"/>
        <end position="1125"/>
    </location>
</feature>
<feature type="transmembrane region" description="Helical" evidence="9">
    <location>
        <begin position="528"/>
        <end position="550"/>
    </location>
</feature>
<feature type="transmembrane region" description="Helical" evidence="9">
    <location>
        <begin position="452"/>
        <end position="469"/>
    </location>
</feature>
<evidence type="ECO:0000256" key="3">
    <source>
        <dbReference type="ARBA" id="ARBA00022475"/>
    </source>
</evidence>
<feature type="transmembrane region" description="Helical" evidence="9">
    <location>
        <begin position="475"/>
        <end position="493"/>
    </location>
</feature>
<dbReference type="PROSITE" id="PS51465">
    <property type="entry name" value="KAZAL_2"/>
    <property type="match status" value="1"/>
</dbReference>
<comment type="subcellular location">
    <subcellularLocation>
        <location evidence="1">Cell membrane</location>
        <topology evidence="1">Multi-pass membrane protein</topology>
    </subcellularLocation>
</comment>
<feature type="transmembrane region" description="Helical" evidence="9">
    <location>
        <begin position="910"/>
        <end position="929"/>
    </location>
</feature>
<dbReference type="InterPro" id="IPR037185">
    <property type="entry name" value="EmrE-like"/>
</dbReference>
<feature type="domain" description="Kazal-like" evidence="10">
    <location>
        <begin position="985"/>
        <end position="1040"/>
    </location>
</feature>
<feature type="transmembrane region" description="Helical" evidence="9">
    <location>
        <begin position="80"/>
        <end position="101"/>
    </location>
</feature>
<dbReference type="InterPro" id="IPR002350">
    <property type="entry name" value="Kazal_dom"/>
</dbReference>
<proteinExistence type="inferred from homology"/>
<keyword evidence="7" id="KW-1015">Disulfide bond</keyword>
<feature type="transmembrane region" description="Helical" evidence="9">
    <location>
        <begin position="121"/>
        <end position="139"/>
    </location>
</feature>
<comment type="similarity">
    <text evidence="2">Belongs to the organo anion transporter (TC 2.A.60) family.</text>
</comment>
<evidence type="ECO:0000256" key="4">
    <source>
        <dbReference type="ARBA" id="ARBA00022692"/>
    </source>
</evidence>
<reference evidence="11" key="1">
    <citation type="journal article" date="2008" name="Nature">
        <title>The amphioxus genome and the evolution of the chordate karyotype.</title>
        <authorList>
            <consortium name="US DOE Joint Genome Institute (JGI-PGF)"/>
            <person name="Putnam N.H."/>
            <person name="Butts T."/>
            <person name="Ferrier D.E.K."/>
            <person name="Furlong R.F."/>
            <person name="Hellsten U."/>
            <person name="Kawashima T."/>
            <person name="Robinson-Rechavi M."/>
            <person name="Shoguchi E."/>
            <person name="Terry A."/>
            <person name="Yu J.-K."/>
            <person name="Benito-Gutierrez E.L."/>
            <person name="Dubchak I."/>
            <person name="Garcia-Fernandez J."/>
            <person name="Gibson-Brown J.J."/>
            <person name="Grigoriev I.V."/>
            <person name="Horton A.C."/>
            <person name="de Jong P.J."/>
            <person name="Jurka J."/>
            <person name="Kapitonov V.V."/>
            <person name="Kohara Y."/>
            <person name="Kuroki Y."/>
            <person name="Lindquist E."/>
            <person name="Lucas S."/>
            <person name="Osoegawa K."/>
            <person name="Pennacchio L.A."/>
            <person name="Salamov A.A."/>
            <person name="Satou Y."/>
            <person name="Sauka-Spengler T."/>
            <person name="Schmutz J."/>
            <person name="Shin-I T."/>
            <person name="Toyoda A."/>
            <person name="Bronner-Fraser M."/>
            <person name="Fujiyama A."/>
            <person name="Holland L.Z."/>
            <person name="Holland P.W.H."/>
            <person name="Satoh N."/>
            <person name="Rokhsar D.S."/>
        </authorList>
    </citation>
    <scope>NUCLEOTIDE SEQUENCE [LARGE SCALE GENOMIC DNA]</scope>
    <source>
        <strain evidence="11">S238N-H82</strain>
        <tissue evidence="11">Testes</tissue>
    </source>
</reference>
<feature type="transmembrane region" description="Helical" evidence="9">
    <location>
        <begin position="50"/>
        <end position="68"/>
    </location>
</feature>
<feature type="transmembrane region" description="Helical" evidence="9">
    <location>
        <begin position="264"/>
        <end position="282"/>
    </location>
</feature>
<feature type="transmembrane region" description="Helical" evidence="9">
    <location>
        <begin position="145"/>
        <end position="162"/>
    </location>
</feature>
<feature type="transmembrane region" description="Helical" evidence="9">
    <location>
        <begin position="335"/>
        <end position="353"/>
    </location>
</feature>
<evidence type="ECO:0000313" key="11">
    <source>
        <dbReference type="EMBL" id="EEN62085.1"/>
    </source>
</evidence>
<feature type="transmembrane region" description="Helical" evidence="9">
    <location>
        <begin position="498"/>
        <end position="516"/>
    </location>
</feature>
<keyword evidence="6 9" id="KW-0472">Membrane</keyword>
<evidence type="ECO:0000256" key="2">
    <source>
        <dbReference type="ARBA" id="ARBA00009657"/>
    </source>
</evidence>
<gene>
    <name evidence="11" type="ORF">BRAFLDRAFT_125099</name>
</gene>
<dbReference type="PANTHER" id="PTHR11388">
    <property type="entry name" value="ORGANIC ANION TRANSPORTER"/>
    <property type="match status" value="1"/>
</dbReference>
<dbReference type="NCBIfam" id="TIGR00805">
    <property type="entry name" value="oat"/>
    <property type="match status" value="1"/>
</dbReference>
<organism>
    <name type="scientific">Branchiostoma floridae</name>
    <name type="common">Florida lancelet</name>
    <name type="synonym">Amphioxus</name>
    <dbReference type="NCBI Taxonomy" id="7739"/>
    <lineage>
        <taxon>Eukaryota</taxon>
        <taxon>Metazoa</taxon>
        <taxon>Chordata</taxon>
        <taxon>Cephalochordata</taxon>
        <taxon>Leptocardii</taxon>
        <taxon>Amphioxiformes</taxon>
        <taxon>Branchiostomatidae</taxon>
        <taxon>Branchiostoma</taxon>
    </lineage>
</organism>
<dbReference type="eggNOG" id="KOG3626">
    <property type="taxonomic scope" value="Eukaryota"/>
</dbReference>
<feature type="transmembrane region" description="Helical" evidence="9">
    <location>
        <begin position="621"/>
        <end position="639"/>
    </location>
</feature>
<evidence type="ECO:0000256" key="1">
    <source>
        <dbReference type="ARBA" id="ARBA00004651"/>
    </source>
</evidence>
<evidence type="ECO:0000256" key="7">
    <source>
        <dbReference type="ARBA" id="ARBA00023157"/>
    </source>
</evidence>
<feature type="transmembrane region" description="Helical" evidence="9">
    <location>
        <begin position="381"/>
        <end position="399"/>
    </location>
</feature>
<feature type="transmembrane region" description="Helical" evidence="9">
    <location>
        <begin position="678"/>
        <end position="702"/>
    </location>
</feature>
<evidence type="ECO:0000256" key="9">
    <source>
        <dbReference type="SAM" id="Phobius"/>
    </source>
</evidence>
<feature type="transmembrane region" description="Helical" evidence="9">
    <location>
        <begin position="596"/>
        <end position="614"/>
    </location>
</feature>
<sequence>MKPKQKSRDDYNRGDETMINLFQSLDDKKAGRQDDDAASTSLCNEVLKQLGVAACLLAAIIAGTIPSTSRYVQDRGYTPYQIIFFNDLLISLVALGVIIYYRTDIRVSSYKRQAQLIFQGVFRFVGQLFLMLAYLYVPPANAENVTNASIPVFSVIVAGIFLHEARSHEPRALPGRVGAASPQMKWLGVGRLVACELQKLIQINIWRIGSTQRPVMKLKQEIRDDYNQRGDETLEELFQSSDDKKAGRQDDDATSTSLCNKKQVGVAACLMSAIIAGTIPSTSRYVQDRGYTPYQIIFFNDLLITLAALGVIIYYRTDIRVSSYKRRAQLFFHGVFRFVGQVFLVMSFLYVPPALAENVTNASIPVFAVIVAGMFLREKQVGVAACLMPAIIAGTIPSTSRYVQDRGYTPYQIIFFNDLLLSLAALGVIISYRTDIHVSSYKRRAQLFFHGVFRFVNQLLLVTSYLYVPPANAETVNNASIPVFVVIVAGIFLHEKQVGVAACLMSAIIAGTIPSTSRYVQDRGYTPYQIIFFNDLLISLAALGVIIYYRTGIHVSSYKRQAQLIFHGIFRFVGQLFLVMAYLQVPPANAENVCNASVPVFAAIVAGIFLHEVLNNVKVALAFLCCAIFAQAMLDWLPLRKEQTTLAGVWNGVDGTGDRNGCMSQSDDSISSLTGYKYVFILGKFIAGTGACTLFSLGVTYINENSLATQTSIYLGIFYAFSIVGPGVGYLLSSVFLNIPGDLKYSTGLTPESPQWVGAWWIGFLLSGAMAAVSAIFLFGFPRKLPVLSEKNTNPSNTADTPPTKNEHGTESTDIATITTSSSPSRSESETQTEPQNITSSESADDKKEQHLRQFLTEFWQKFVSLMKNPTLILLSLATVTEKGMVAGVVTFTPKYVESQFRTTASEASFLVGLVTVPAATVGTLLGGFLVKRLQLDIRGIAKFCFVVTSLTVMASLTFLITCGDVTFAGVNTDYSNSSSVWKQDTLTSMCNAVCHCSRDSYNPVCGSDNVVYFSPCHAGCDRLTTANGSQVYEGCQCTSNNISTSVHVVTALPGKCSTDCPLKPLFYALLFFTSMGCFVTLIPLLTATLRSVTTEEGPFATGIQEVFVRGLGYIPCILLVGGIIDYACVLWDTSCQNAGSCLLYANRDLSINMVSVCVAYKTASCLIYLLVLLFNKDVQAEGSGNDTV</sequence>
<feature type="transmembrane region" description="Helical" evidence="9">
    <location>
        <begin position="872"/>
        <end position="890"/>
    </location>
</feature>
<feature type="compositionally biased region" description="Low complexity" evidence="8">
    <location>
        <begin position="812"/>
        <end position="834"/>
    </location>
</feature>
<feature type="compositionally biased region" description="Polar residues" evidence="8">
    <location>
        <begin position="790"/>
        <end position="804"/>
    </location>
</feature>
<evidence type="ECO:0000256" key="8">
    <source>
        <dbReference type="SAM" id="MobiDB-lite"/>
    </source>
</evidence>
<dbReference type="Pfam" id="PF00892">
    <property type="entry name" value="EamA"/>
    <property type="match status" value="3"/>
</dbReference>
<dbReference type="SUPFAM" id="SSF100895">
    <property type="entry name" value="Kazal-type serine protease inhibitors"/>
    <property type="match status" value="1"/>
</dbReference>
<feature type="transmembrane region" description="Helical" evidence="9">
    <location>
        <begin position="1066"/>
        <end position="1086"/>
    </location>
</feature>
<dbReference type="InterPro" id="IPR004156">
    <property type="entry name" value="OATP"/>
</dbReference>
<dbReference type="InterPro" id="IPR036259">
    <property type="entry name" value="MFS_trans_sf"/>
</dbReference>
<feature type="transmembrane region" description="Helical" evidence="9">
    <location>
        <begin position="1154"/>
        <end position="1175"/>
    </location>
</feature>
<protein>
    <recommendedName>
        <fullName evidence="10">Kazal-like domain-containing protein</fullName>
    </recommendedName>
</protein>
<evidence type="ECO:0000256" key="6">
    <source>
        <dbReference type="ARBA" id="ARBA00023136"/>
    </source>
</evidence>
<dbReference type="InterPro" id="IPR000620">
    <property type="entry name" value="EamA_dom"/>
</dbReference>
<evidence type="ECO:0000259" key="10">
    <source>
        <dbReference type="PROSITE" id="PS51465"/>
    </source>
</evidence>
<feature type="region of interest" description="Disordered" evidence="8">
    <location>
        <begin position="790"/>
        <end position="846"/>
    </location>
</feature>